<protein>
    <submittedName>
        <fullName evidence="2">Uncharacterized protein</fullName>
    </submittedName>
</protein>
<proteinExistence type="predicted"/>
<comment type="caution">
    <text evidence="2">The sequence shown here is derived from an EMBL/GenBank/DDBJ whole genome shotgun (WGS) entry which is preliminary data.</text>
</comment>
<feature type="compositionally biased region" description="Polar residues" evidence="1">
    <location>
        <begin position="1"/>
        <end position="12"/>
    </location>
</feature>
<evidence type="ECO:0000313" key="3">
    <source>
        <dbReference type="Proteomes" id="UP001156882"/>
    </source>
</evidence>
<dbReference type="EMBL" id="BSPC01000051">
    <property type="protein sequence ID" value="GLS21549.1"/>
    <property type="molecule type" value="Genomic_DNA"/>
</dbReference>
<evidence type="ECO:0000313" key="2">
    <source>
        <dbReference type="EMBL" id="GLS21549.1"/>
    </source>
</evidence>
<sequence>MARLTRTITNDCPSMEDGARGPKVEKIAPVALVVTFTVDLRLWTFSQPSKGLTEFEALHIRL</sequence>
<feature type="region of interest" description="Disordered" evidence="1">
    <location>
        <begin position="1"/>
        <end position="20"/>
    </location>
</feature>
<keyword evidence="3" id="KW-1185">Reference proteome</keyword>
<reference evidence="3" key="1">
    <citation type="journal article" date="2019" name="Int. J. Syst. Evol. Microbiol.">
        <title>The Global Catalogue of Microorganisms (GCM) 10K type strain sequencing project: providing services to taxonomists for standard genome sequencing and annotation.</title>
        <authorList>
            <consortium name="The Broad Institute Genomics Platform"/>
            <consortium name="The Broad Institute Genome Sequencing Center for Infectious Disease"/>
            <person name="Wu L."/>
            <person name="Ma J."/>
        </authorList>
    </citation>
    <scope>NUCLEOTIDE SEQUENCE [LARGE SCALE GENOMIC DNA]</scope>
    <source>
        <strain evidence="3">NBRC 101365</strain>
    </source>
</reference>
<dbReference type="Proteomes" id="UP001156882">
    <property type="component" value="Unassembled WGS sequence"/>
</dbReference>
<gene>
    <name evidence="2" type="ORF">GCM10007874_45660</name>
</gene>
<organism evidence="2 3">
    <name type="scientific">Labrys miyagiensis</name>
    <dbReference type="NCBI Taxonomy" id="346912"/>
    <lineage>
        <taxon>Bacteria</taxon>
        <taxon>Pseudomonadati</taxon>
        <taxon>Pseudomonadota</taxon>
        <taxon>Alphaproteobacteria</taxon>
        <taxon>Hyphomicrobiales</taxon>
        <taxon>Xanthobacteraceae</taxon>
        <taxon>Labrys</taxon>
    </lineage>
</organism>
<name>A0ABQ6CN38_9HYPH</name>
<evidence type="ECO:0000256" key="1">
    <source>
        <dbReference type="SAM" id="MobiDB-lite"/>
    </source>
</evidence>
<accession>A0ABQ6CN38</accession>